<proteinExistence type="predicted"/>
<evidence type="ECO:0008006" key="3">
    <source>
        <dbReference type="Google" id="ProtNLM"/>
    </source>
</evidence>
<organism evidence="1 2">
    <name type="scientific">Brachybacterium ginsengisoli</name>
    <dbReference type="NCBI Taxonomy" id="1331682"/>
    <lineage>
        <taxon>Bacteria</taxon>
        <taxon>Bacillati</taxon>
        <taxon>Actinomycetota</taxon>
        <taxon>Actinomycetes</taxon>
        <taxon>Micrococcales</taxon>
        <taxon>Dermabacteraceae</taxon>
        <taxon>Brachybacterium</taxon>
    </lineage>
</organism>
<dbReference type="KEGG" id="bgg:CFK41_01820"/>
<gene>
    <name evidence="1" type="ORF">CFK41_01820</name>
</gene>
<accession>A0A291GU66</accession>
<reference evidence="1 2" key="1">
    <citation type="journal article" date="2014" name="Int. J. Syst. Evol. Microbiol.">
        <title>Brachybacterium ginsengisoli sp. nov., isolated from soil of a ginseng field.</title>
        <authorList>
            <person name="Hoang V.A."/>
            <person name="Kim Y.J."/>
            <person name="Nguyen N.L."/>
            <person name="Yang D.C."/>
        </authorList>
    </citation>
    <scope>NUCLEOTIDE SEQUENCE [LARGE SCALE GENOMIC DNA]</scope>
    <source>
        <strain evidence="1 2">DCY80</strain>
    </source>
</reference>
<evidence type="ECO:0000313" key="2">
    <source>
        <dbReference type="Proteomes" id="UP000217889"/>
    </source>
</evidence>
<evidence type="ECO:0000313" key="1">
    <source>
        <dbReference type="EMBL" id="ATG53656.1"/>
    </source>
</evidence>
<dbReference type="AlphaFoldDB" id="A0A291GU66"/>
<dbReference type="Proteomes" id="UP000217889">
    <property type="component" value="Chromosome"/>
</dbReference>
<sequence>MHGPTPFSRRAFAGLTALTLLGALTACTGGDQVRVVLTEDAPASTVLPGEDPASTALALSATLFESSEVVVLATDATLADLAPLAARVGLPLLVGVGDAVTEELERLGADAILTLDGTVPEGLEGDLDVLELDLSASDVELPELRRENHPVPVLLSVDPSAPSPAQEVAHALVTAAGGTVAEMPDGDVGRSGGSIAALRETVGDDPAAGALGLGASFGAADDWVDRLQHALTTPELPGGGITALPGRRMIAAYGSPGVPSLGILGEQGLAETITRVQELTAEYDGLGEEPLVPALEIIATVADSDAGGDGDYSRELPAEPLREWVDAAGEAGVYVVLDLQPGTTDFLTQARRYEDLLTAPHVGLALDSEWRLAPGQKHLAQIGSVDAAEINEVSTWLADLTAEHGLPQKVLILHQFTHSMIRDRQDVDTSRPELAITLHADGHGVPGDKRGTYRALQRDLPEGILMAWKNFYDEDTPMFTPEETFAVEPRPWFVSYQ</sequence>
<dbReference type="OrthoDB" id="9812120at2"/>
<dbReference type="EMBL" id="CP023564">
    <property type="protein sequence ID" value="ATG53656.1"/>
    <property type="molecule type" value="Genomic_DNA"/>
</dbReference>
<protein>
    <recommendedName>
        <fullName evidence="3">Cell wall-binding repeat 2 family protein</fullName>
    </recommendedName>
</protein>
<dbReference type="RefSeq" id="WP_096798135.1">
    <property type="nucleotide sequence ID" value="NZ_CP023564.1"/>
</dbReference>
<keyword evidence="2" id="KW-1185">Reference proteome</keyword>
<name>A0A291GU66_9MICO</name>